<dbReference type="InterPro" id="IPR046349">
    <property type="entry name" value="C1-like_sf"/>
</dbReference>
<dbReference type="Pfam" id="PF03107">
    <property type="entry name" value="C1_2"/>
    <property type="match status" value="5"/>
</dbReference>
<protein>
    <submittedName>
        <fullName evidence="6">Cysteine/Histidine-rich C1 domain family protein, putative</fullName>
    </submittedName>
</protein>
<dbReference type="HOGENOM" id="CLU_017477_0_0_1"/>
<dbReference type="InParanoid" id="A0A061FRA8"/>
<evidence type="ECO:0000256" key="3">
    <source>
        <dbReference type="ARBA" id="ARBA00022771"/>
    </source>
</evidence>
<evidence type="ECO:0000256" key="2">
    <source>
        <dbReference type="ARBA" id="ARBA00022737"/>
    </source>
</evidence>
<evidence type="ECO:0000256" key="1">
    <source>
        <dbReference type="ARBA" id="ARBA00022723"/>
    </source>
</evidence>
<dbReference type="SUPFAM" id="SSF57889">
    <property type="entry name" value="Cysteine-rich domain"/>
    <property type="match status" value="6"/>
</dbReference>
<evidence type="ECO:0000256" key="4">
    <source>
        <dbReference type="ARBA" id="ARBA00022833"/>
    </source>
</evidence>
<dbReference type="PANTHER" id="PTHR32410">
    <property type="entry name" value="CYSTEINE/HISTIDINE-RICH C1 DOMAIN FAMILY PROTEIN"/>
    <property type="match status" value="1"/>
</dbReference>
<keyword evidence="3" id="KW-0863">Zinc-finger</keyword>
<gene>
    <name evidence="6" type="ORF">TCM_043926</name>
</gene>
<organism evidence="6 7">
    <name type="scientific">Theobroma cacao</name>
    <name type="common">Cacao</name>
    <name type="synonym">Cocoa</name>
    <dbReference type="NCBI Taxonomy" id="3641"/>
    <lineage>
        <taxon>Eukaryota</taxon>
        <taxon>Viridiplantae</taxon>
        <taxon>Streptophyta</taxon>
        <taxon>Embryophyta</taxon>
        <taxon>Tracheophyta</taxon>
        <taxon>Spermatophyta</taxon>
        <taxon>Magnoliopsida</taxon>
        <taxon>eudicotyledons</taxon>
        <taxon>Gunneridae</taxon>
        <taxon>Pentapetalae</taxon>
        <taxon>rosids</taxon>
        <taxon>malvids</taxon>
        <taxon>Malvales</taxon>
        <taxon>Malvaceae</taxon>
        <taxon>Byttnerioideae</taxon>
        <taxon>Theobroma</taxon>
    </lineage>
</organism>
<dbReference type="STRING" id="3641.A0A061FRA8"/>
<accession>A0A061FRA8</accession>
<dbReference type="OMA" id="FCHECEV"/>
<dbReference type="FunCoup" id="A0A061FRA8">
    <property type="interactions" value="73"/>
</dbReference>
<evidence type="ECO:0000313" key="6">
    <source>
        <dbReference type="EMBL" id="EOY19152.1"/>
    </source>
</evidence>
<dbReference type="EMBL" id="CM001888">
    <property type="protein sequence ID" value="EOY19152.1"/>
    <property type="molecule type" value="Genomic_DNA"/>
</dbReference>
<dbReference type="Gene3D" id="3.30.60.20">
    <property type="match status" value="1"/>
</dbReference>
<dbReference type="PANTHER" id="PTHR32410:SF216">
    <property type="entry name" value="PHORBOL-ESTER_DAG-TYPE DOMAIN-CONTAINING PROTEIN"/>
    <property type="match status" value="1"/>
</dbReference>
<dbReference type="Proteomes" id="UP000026915">
    <property type="component" value="Chromosome 10"/>
</dbReference>
<feature type="domain" description="Phorbol-ester/DAG-type" evidence="5">
    <location>
        <begin position="242"/>
        <end position="281"/>
    </location>
</feature>
<dbReference type="eggNOG" id="ENOG502R2V0">
    <property type="taxonomic scope" value="Eukaryota"/>
</dbReference>
<dbReference type="GO" id="GO:0008270">
    <property type="term" value="F:zinc ion binding"/>
    <property type="evidence" value="ECO:0007669"/>
    <property type="project" value="UniProtKB-KW"/>
</dbReference>
<dbReference type="AlphaFoldDB" id="A0A061FRA8"/>
<dbReference type="SMART" id="SM00249">
    <property type="entry name" value="PHD"/>
    <property type="match status" value="4"/>
</dbReference>
<dbReference type="PROSITE" id="PS50081">
    <property type="entry name" value="ZF_DAG_PE_2"/>
    <property type="match status" value="2"/>
</dbReference>
<reference evidence="6 7" key="1">
    <citation type="journal article" date="2013" name="Genome Biol.">
        <title>The genome sequence of the most widely cultivated cacao type and its use to identify candidate genes regulating pod color.</title>
        <authorList>
            <person name="Motamayor J.C."/>
            <person name="Mockaitis K."/>
            <person name="Schmutz J."/>
            <person name="Haiminen N."/>
            <person name="Iii D.L."/>
            <person name="Cornejo O."/>
            <person name="Findley S.D."/>
            <person name="Zheng P."/>
            <person name="Utro F."/>
            <person name="Royaert S."/>
            <person name="Saski C."/>
            <person name="Jenkins J."/>
            <person name="Podicheti R."/>
            <person name="Zhao M."/>
            <person name="Scheffler B.E."/>
            <person name="Stack J.C."/>
            <person name="Feltus F.A."/>
            <person name="Mustiga G.M."/>
            <person name="Amores F."/>
            <person name="Phillips W."/>
            <person name="Marelli J.P."/>
            <person name="May G.D."/>
            <person name="Shapiro H."/>
            <person name="Ma J."/>
            <person name="Bustamante C.D."/>
            <person name="Schnell R.J."/>
            <person name="Main D."/>
            <person name="Gilbert D."/>
            <person name="Parida L."/>
            <person name="Kuhn D.N."/>
        </authorList>
    </citation>
    <scope>NUCLEOTIDE SEQUENCE [LARGE SCALE GENOMIC DNA]</scope>
    <source>
        <strain evidence="7">cv. Matina 1-6</strain>
    </source>
</reference>
<dbReference type="InterPro" id="IPR002219">
    <property type="entry name" value="PKC_DAG/PE"/>
</dbReference>
<proteinExistence type="predicted"/>
<dbReference type="SMART" id="SM00109">
    <property type="entry name" value="C1"/>
    <property type="match status" value="4"/>
</dbReference>
<keyword evidence="7" id="KW-1185">Reference proteome</keyword>
<dbReference type="InterPro" id="IPR053192">
    <property type="entry name" value="Vacuole_Formation_Reg"/>
</dbReference>
<evidence type="ECO:0000313" key="7">
    <source>
        <dbReference type="Proteomes" id="UP000026915"/>
    </source>
</evidence>
<name>A0A061FRA8_THECC</name>
<feature type="domain" description="Phorbol-ester/DAG-type" evidence="5">
    <location>
        <begin position="17"/>
        <end position="70"/>
    </location>
</feature>
<keyword evidence="2" id="KW-0677">Repeat</keyword>
<sequence length="673" mass="78567">MENQSERIEKIQHFGHPHSLVFYDEKQGDQSIEACCSACLESLLGCPSISCGDCKFYLHKKCAEAPSEISHSPFHRKHPTLTLKLSSSLCDMCKEKRLMFYYCCTSCLTTLDIKCALRLHNMDENFHELRYIGHEHPLTFIENPKDELKRAYCHWCQKPMVDSVYVCFNCNFYLHKKCAQFPPQLHHPSDRKHLLYLEDDRLVCSLCQRQHWSLFYRCLPCNFDIDIECVRSRSRSIFECEKHSFTQLLRHDPFICDACGTEGNYVSYICSTCHIMIHEKCISLPRVIKTTRHHHNIIHNYFFQKKDLGKRDCGICLSEVKIEYGNYKCLKQDCDYVSHVNCAREMGMYYIIDQVNDEDEESSEKLATNSSITCVIEMNQHEEATKIKHLRHDHVLTLGNKIKEDDDKHCDACMLSISTPFYYCSQCDFLLHKTCAELPRKKHHWFHQSLTTLDSGVFFKCAQCNRFCSGFVYKSDKESRSKFCLRCARISHTLICQGHEHFLFFDFKFKGQCSACGATCKNGVYRCKDCSTFALDFACITLPQAIRCKCDKHFLKLTFHDDNDDPEEYYCDICEEKREPNHWFYHCTVCDNSAHPKCVLGKYPFMKIKIGVTFPDDYHPHDHPLIFVKKSYDTCSICGHPCQDVALECKLCTPNYTFHCNCYLGYLSFLGLL</sequence>
<keyword evidence="1" id="KW-0479">Metal-binding</keyword>
<evidence type="ECO:0000259" key="5">
    <source>
        <dbReference type="PROSITE" id="PS50081"/>
    </source>
</evidence>
<dbReference type="InterPro" id="IPR001965">
    <property type="entry name" value="Znf_PHD"/>
</dbReference>
<dbReference type="InterPro" id="IPR004146">
    <property type="entry name" value="DC1"/>
</dbReference>
<keyword evidence="4" id="KW-0862">Zinc</keyword>
<dbReference type="Gramene" id="EOY19152">
    <property type="protein sequence ID" value="EOY19152"/>
    <property type="gene ID" value="TCM_043926"/>
</dbReference>